<dbReference type="GO" id="GO:0005635">
    <property type="term" value="C:nuclear envelope"/>
    <property type="evidence" value="ECO:0007669"/>
    <property type="project" value="TreeGrafter"/>
</dbReference>
<reference evidence="8" key="1">
    <citation type="submission" date="2015-07" db="EMBL/GenBank/DDBJ databases">
        <title>Transcriptome Assembly of Anthurium amnicola.</title>
        <authorList>
            <person name="Suzuki J."/>
        </authorList>
    </citation>
    <scope>NUCLEOTIDE SEQUENCE</scope>
</reference>
<feature type="transmembrane region" description="Helical" evidence="6">
    <location>
        <begin position="105"/>
        <end position="130"/>
    </location>
</feature>
<evidence type="ECO:0000256" key="1">
    <source>
        <dbReference type="ARBA" id="ARBA00004370"/>
    </source>
</evidence>
<accession>A0A1D1YDD8</accession>
<sequence length="461" mass="51653">MATGPMVNNTTSLALDPDPKPSARRRQVIVSEKKSTVEVAANGGNPGINNDKIVINGNDLSHTLRGETVLGRPRDLSHARRGLTGASTMSPRRRKSSSKPEKSRWLTVVSILTKNCILLMVLFIVGRMIWKWSDKLSESTHMPFAALDFEGRISDVESSLKKTAKMMQVQLEVVDRKIGTETGNVRWELSNKIEENSGFFEKELKKLDARSDSLEKSLAELKDSSFFSKEDLEKLLSDFRKSQDLERNGRHFTLDEIRTYARDVVVKEIEKHAADGLGRVDYALASSGARVVRHSEPYDLGKVIWFPVGKGRNRVHANAHKMLQPSFGEPGQCFPLNGNSGFVEIKLRTGIVLDSITLEHVAKSVAYDRSSAPKECRVSAWFEGPEDNPSTRSEKSTLVEFTYNLERSNAQTFDVVEPGQWGVINMVRLDFTSNHGCPSHTCIYRLRVHGHEPNSETTRQS</sequence>
<dbReference type="Gene3D" id="2.60.120.260">
    <property type="entry name" value="Galactose-binding domain-like"/>
    <property type="match status" value="1"/>
</dbReference>
<feature type="region of interest" description="Disordered" evidence="5">
    <location>
        <begin position="71"/>
        <end position="100"/>
    </location>
</feature>
<evidence type="ECO:0000256" key="2">
    <source>
        <dbReference type="ARBA" id="ARBA00022692"/>
    </source>
</evidence>
<keyword evidence="2 6" id="KW-0812">Transmembrane</keyword>
<gene>
    <name evidence="8" type="primary">SUN2_1</name>
    <name evidence="8" type="ORF">g.6940</name>
</gene>
<evidence type="ECO:0000256" key="4">
    <source>
        <dbReference type="ARBA" id="ARBA00023136"/>
    </source>
</evidence>
<feature type="region of interest" description="Disordered" evidence="5">
    <location>
        <begin position="1"/>
        <end position="26"/>
    </location>
</feature>
<organism evidence="8">
    <name type="scientific">Anthurium amnicola</name>
    <dbReference type="NCBI Taxonomy" id="1678845"/>
    <lineage>
        <taxon>Eukaryota</taxon>
        <taxon>Viridiplantae</taxon>
        <taxon>Streptophyta</taxon>
        <taxon>Embryophyta</taxon>
        <taxon>Tracheophyta</taxon>
        <taxon>Spermatophyta</taxon>
        <taxon>Magnoliopsida</taxon>
        <taxon>Liliopsida</taxon>
        <taxon>Araceae</taxon>
        <taxon>Pothoideae</taxon>
        <taxon>Potheae</taxon>
        <taxon>Anthurium</taxon>
    </lineage>
</organism>
<evidence type="ECO:0000256" key="5">
    <source>
        <dbReference type="SAM" id="MobiDB-lite"/>
    </source>
</evidence>
<dbReference type="AlphaFoldDB" id="A0A1D1YDD8"/>
<keyword evidence="4 6" id="KW-0472">Membrane</keyword>
<dbReference type="Pfam" id="PF07738">
    <property type="entry name" value="Sad1_UNC"/>
    <property type="match status" value="1"/>
</dbReference>
<dbReference type="GO" id="GO:0043495">
    <property type="term" value="F:protein-membrane adaptor activity"/>
    <property type="evidence" value="ECO:0007669"/>
    <property type="project" value="TreeGrafter"/>
</dbReference>
<protein>
    <submittedName>
        <fullName evidence="8">SUN domain-containing protein 2</fullName>
    </submittedName>
</protein>
<keyword evidence="3 6" id="KW-1133">Transmembrane helix</keyword>
<dbReference type="PANTHER" id="PTHR12911">
    <property type="entry name" value="SAD1/UNC-84-LIKE PROTEIN-RELATED"/>
    <property type="match status" value="1"/>
</dbReference>
<dbReference type="GO" id="GO:0016020">
    <property type="term" value="C:membrane"/>
    <property type="evidence" value="ECO:0007669"/>
    <property type="project" value="UniProtKB-SubCell"/>
</dbReference>
<proteinExistence type="predicted"/>
<name>A0A1D1YDD8_9ARAE</name>
<dbReference type="InterPro" id="IPR012919">
    <property type="entry name" value="SUN_dom"/>
</dbReference>
<dbReference type="InterPro" id="IPR045119">
    <property type="entry name" value="SUN1-5"/>
</dbReference>
<evidence type="ECO:0000259" key="7">
    <source>
        <dbReference type="PROSITE" id="PS51469"/>
    </source>
</evidence>
<feature type="domain" description="SUN" evidence="7">
    <location>
        <begin position="277"/>
        <end position="453"/>
    </location>
</feature>
<feature type="compositionally biased region" description="Polar residues" evidence="5">
    <location>
        <begin position="1"/>
        <end position="13"/>
    </location>
</feature>
<evidence type="ECO:0000256" key="3">
    <source>
        <dbReference type="ARBA" id="ARBA00022989"/>
    </source>
</evidence>
<dbReference type="EMBL" id="GDJX01015302">
    <property type="protein sequence ID" value="JAT52634.1"/>
    <property type="molecule type" value="Transcribed_RNA"/>
</dbReference>
<comment type="subcellular location">
    <subcellularLocation>
        <location evidence="1">Membrane</location>
    </subcellularLocation>
</comment>
<evidence type="ECO:0000313" key="8">
    <source>
        <dbReference type="EMBL" id="JAT52634.1"/>
    </source>
</evidence>
<dbReference type="PANTHER" id="PTHR12911:SF8">
    <property type="entry name" value="KLAROID PROTEIN-RELATED"/>
    <property type="match status" value="1"/>
</dbReference>
<evidence type="ECO:0000256" key="6">
    <source>
        <dbReference type="SAM" id="Phobius"/>
    </source>
</evidence>
<dbReference type="PROSITE" id="PS51469">
    <property type="entry name" value="SUN"/>
    <property type="match status" value="1"/>
</dbReference>